<dbReference type="OrthoDB" id="5678283at2"/>
<dbReference type="AlphaFoldDB" id="A0A562VG54"/>
<dbReference type="Proteomes" id="UP000319449">
    <property type="component" value="Unassembled WGS sequence"/>
</dbReference>
<evidence type="ECO:0000259" key="1">
    <source>
        <dbReference type="Pfam" id="PF23571"/>
    </source>
</evidence>
<dbReference type="GO" id="GO:0005737">
    <property type="term" value="C:cytoplasm"/>
    <property type="evidence" value="ECO:0007669"/>
    <property type="project" value="TreeGrafter"/>
</dbReference>
<dbReference type="PANTHER" id="PTHR31901">
    <property type="entry name" value="GH3 DOMAIN-CONTAINING PROTEIN"/>
    <property type="match status" value="1"/>
</dbReference>
<protein>
    <submittedName>
        <fullName evidence="3">GH3 auxin-responsive promoter</fullName>
    </submittedName>
</protein>
<accession>A0A562VG54</accession>
<dbReference type="EMBL" id="VLLN01000024">
    <property type="protein sequence ID" value="TWJ16872.1"/>
    <property type="molecule type" value="Genomic_DNA"/>
</dbReference>
<dbReference type="GO" id="GO:0016881">
    <property type="term" value="F:acid-amino acid ligase activity"/>
    <property type="evidence" value="ECO:0007669"/>
    <property type="project" value="TreeGrafter"/>
</dbReference>
<evidence type="ECO:0000259" key="2">
    <source>
        <dbReference type="Pfam" id="PF23572"/>
    </source>
</evidence>
<dbReference type="InterPro" id="IPR004993">
    <property type="entry name" value="GH3"/>
</dbReference>
<dbReference type="RefSeq" id="WP_145024648.1">
    <property type="nucleotide sequence ID" value="NZ_VLLN01000024.1"/>
</dbReference>
<keyword evidence="4" id="KW-1185">Reference proteome</keyword>
<feature type="domain" description="GH3 middle" evidence="1">
    <location>
        <begin position="314"/>
        <end position="384"/>
    </location>
</feature>
<organism evidence="3 4">
    <name type="scientific">Geobacter argillaceus</name>
    <dbReference type="NCBI Taxonomy" id="345631"/>
    <lineage>
        <taxon>Bacteria</taxon>
        <taxon>Pseudomonadati</taxon>
        <taxon>Thermodesulfobacteriota</taxon>
        <taxon>Desulfuromonadia</taxon>
        <taxon>Geobacterales</taxon>
        <taxon>Geobacteraceae</taxon>
        <taxon>Geobacter</taxon>
    </lineage>
</organism>
<name>A0A562VG54_9BACT</name>
<reference evidence="3 4" key="1">
    <citation type="submission" date="2019-07" db="EMBL/GenBank/DDBJ databases">
        <title>Genomic Encyclopedia of Archaeal and Bacterial Type Strains, Phase II (KMG-II): from individual species to whole genera.</title>
        <authorList>
            <person name="Goeker M."/>
        </authorList>
    </citation>
    <scope>NUCLEOTIDE SEQUENCE [LARGE SCALE GENOMIC DNA]</scope>
    <source>
        <strain evidence="3 4">ATCC BAA-1139</strain>
    </source>
</reference>
<gene>
    <name evidence="3" type="ORF">JN12_03231</name>
</gene>
<comment type="caution">
    <text evidence="3">The sequence shown here is derived from an EMBL/GenBank/DDBJ whole genome shotgun (WGS) entry which is preliminary data.</text>
</comment>
<proteinExistence type="predicted"/>
<dbReference type="InterPro" id="IPR055377">
    <property type="entry name" value="GH3_M"/>
</dbReference>
<sequence length="535" mass="59657">MHHLLRHVASPLVKQGAGLFAKRFERRDPLAAQQALFAMLVRQAASTRFGSDHGFAELVKLPYPLAYERFRRQVPIRTYADFWQEYFGPCFTDDGGGKRLLLDDVTWPGRIPLFCETSGTTAPTKFIPFSREMFAANKQAAFDLTANYLARTPRSRLLNGRLLYMSGSTLLSSLGDEIQSGDMSAITLRYAPAMLRPFVAPSPEVSALPWEEKLDAMAELLLANRDITGISGVPPWILLLLNRCLALGKGPVPELLPGLELIIHGGTSMKPYQREFAELFGSKQPNFLELMPSSEGFMGFQVSGEREMRFTPYYGVFFEFVPFAQLDDRGRPAADACAVPLAEVRIGERYAVLMSTCAGLWRYHIGDTLRFTGTEPLTFEFTGRDRFLDRFEEKVTQGEVEQAVAELNAIAGVEVAEFIVGPDIDTRRHLWVLAMKGVVPPAEKLALLLDNYLMIQNADYATFRSQGRVNAPLVLTVGQDLIYRWSKEVRGKLGGQSKIPHVDPTLDGELVRSLASYAGCGVFSESQGRLRIVRV</sequence>
<evidence type="ECO:0000313" key="4">
    <source>
        <dbReference type="Proteomes" id="UP000319449"/>
    </source>
</evidence>
<feature type="domain" description="GH3 C-terminal" evidence="2">
    <location>
        <begin position="399"/>
        <end position="502"/>
    </location>
</feature>
<dbReference type="Pfam" id="PF23571">
    <property type="entry name" value="GH3_M"/>
    <property type="match status" value="1"/>
</dbReference>
<dbReference type="Pfam" id="PF03321">
    <property type="entry name" value="GH3"/>
    <property type="match status" value="1"/>
</dbReference>
<dbReference type="PANTHER" id="PTHR31901:SF9">
    <property type="entry name" value="GH3 DOMAIN-CONTAINING PROTEIN"/>
    <property type="match status" value="1"/>
</dbReference>
<dbReference type="InterPro" id="IPR055378">
    <property type="entry name" value="GH3_C"/>
</dbReference>
<evidence type="ECO:0000313" key="3">
    <source>
        <dbReference type="EMBL" id="TWJ16872.1"/>
    </source>
</evidence>
<dbReference type="Pfam" id="PF23572">
    <property type="entry name" value="GH3_C"/>
    <property type="match status" value="1"/>
</dbReference>